<dbReference type="Gene3D" id="1.10.101.10">
    <property type="entry name" value="PGBD-like superfamily/PGBD"/>
    <property type="match status" value="1"/>
</dbReference>
<dbReference type="Proteomes" id="UP001601303">
    <property type="component" value="Unassembled WGS sequence"/>
</dbReference>
<protein>
    <recommendedName>
        <fullName evidence="4">Secreted protein</fullName>
    </recommendedName>
</protein>
<sequence>MIRAQHIAASCTAIALAATSLLAATPAEASPGVCYLKYYNNPLIPGNEQFLVPEYNLSYGSNDYCVSGWQRQINHRFGEVLTVDSVFGQNTRAWTRLIQDTSTYSWCAGGVDGIAGPKTISCFEYENGISIW</sequence>
<feature type="chain" id="PRO_5047503109" description="Secreted protein" evidence="1">
    <location>
        <begin position="30"/>
        <end position="132"/>
    </location>
</feature>
<evidence type="ECO:0000256" key="1">
    <source>
        <dbReference type="SAM" id="SignalP"/>
    </source>
</evidence>
<evidence type="ECO:0000313" key="2">
    <source>
        <dbReference type="EMBL" id="MFE9598356.1"/>
    </source>
</evidence>
<evidence type="ECO:0000313" key="3">
    <source>
        <dbReference type="Proteomes" id="UP001601303"/>
    </source>
</evidence>
<dbReference type="InterPro" id="IPR036366">
    <property type="entry name" value="PGBDSf"/>
</dbReference>
<evidence type="ECO:0008006" key="4">
    <source>
        <dbReference type="Google" id="ProtNLM"/>
    </source>
</evidence>
<gene>
    <name evidence="2" type="ORF">ACFYNQ_07205</name>
</gene>
<dbReference type="RefSeq" id="WP_388103663.1">
    <property type="nucleotide sequence ID" value="NZ_JBIAHM010000002.1"/>
</dbReference>
<proteinExistence type="predicted"/>
<name>A0ABW6LWU7_9ACTN</name>
<keyword evidence="3" id="KW-1185">Reference proteome</keyword>
<comment type="caution">
    <text evidence="2">The sequence shown here is derived from an EMBL/GenBank/DDBJ whole genome shotgun (WGS) entry which is preliminary data.</text>
</comment>
<feature type="signal peptide" evidence="1">
    <location>
        <begin position="1"/>
        <end position="29"/>
    </location>
</feature>
<keyword evidence="1" id="KW-0732">Signal</keyword>
<organism evidence="2 3">
    <name type="scientific">Streptomyces hokutonensis</name>
    <dbReference type="NCBI Taxonomy" id="1306990"/>
    <lineage>
        <taxon>Bacteria</taxon>
        <taxon>Bacillati</taxon>
        <taxon>Actinomycetota</taxon>
        <taxon>Actinomycetes</taxon>
        <taxon>Kitasatosporales</taxon>
        <taxon>Streptomycetaceae</taxon>
        <taxon>Streptomyces</taxon>
    </lineage>
</organism>
<dbReference type="EMBL" id="JBIAHM010000002">
    <property type="protein sequence ID" value="MFE9598356.1"/>
    <property type="molecule type" value="Genomic_DNA"/>
</dbReference>
<accession>A0ABW6LWU7</accession>
<reference evidence="2 3" key="1">
    <citation type="submission" date="2024-10" db="EMBL/GenBank/DDBJ databases">
        <title>The Natural Products Discovery Center: Release of the First 8490 Sequenced Strains for Exploring Actinobacteria Biosynthetic Diversity.</title>
        <authorList>
            <person name="Kalkreuter E."/>
            <person name="Kautsar S.A."/>
            <person name="Yang D."/>
            <person name="Bader C.D."/>
            <person name="Teijaro C.N."/>
            <person name="Fluegel L."/>
            <person name="Davis C.M."/>
            <person name="Simpson J.R."/>
            <person name="Lauterbach L."/>
            <person name="Steele A.D."/>
            <person name="Gui C."/>
            <person name="Meng S."/>
            <person name="Li G."/>
            <person name="Viehrig K."/>
            <person name="Ye F."/>
            <person name="Su P."/>
            <person name="Kiefer A.F."/>
            <person name="Nichols A."/>
            <person name="Cepeda A.J."/>
            <person name="Yan W."/>
            <person name="Fan B."/>
            <person name="Jiang Y."/>
            <person name="Adhikari A."/>
            <person name="Zheng C.-J."/>
            <person name="Schuster L."/>
            <person name="Cowan T.M."/>
            <person name="Smanski M.J."/>
            <person name="Chevrette M.G."/>
            <person name="De Carvalho L.P.S."/>
            <person name="Shen B."/>
        </authorList>
    </citation>
    <scope>NUCLEOTIDE SEQUENCE [LARGE SCALE GENOMIC DNA]</scope>
    <source>
        <strain evidence="2 3">NPDC006488</strain>
    </source>
</reference>